<name>A0ABU2JT53_9ACTN</name>
<accession>A0ABU2JT53</accession>
<dbReference type="RefSeq" id="WP_311668260.1">
    <property type="nucleotide sequence ID" value="NZ_JAVREO010000010.1"/>
</dbReference>
<dbReference type="EMBL" id="JAVREO010000010">
    <property type="protein sequence ID" value="MDT0268170.1"/>
    <property type="molecule type" value="Genomic_DNA"/>
</dbReference>
<proteinExistence type="predicted"/>
<organism evidence="1 2">
    <name type="scientific">Streptomyces chisholmiae</name>
    <dbReference type="NCBI Taxonomy" id="3075540"/>
    <lineage>
        <taxon>Bacteria</taxon>
        <taxon>Bacillati</taxon>
        <taxon>Actinomycetota</taxon>
        <taxon>Actinomycetes</taxon>
        <taxon>Kitasatosporales</taxon>
        <taxon>Streptomycetaceae</taxon>
        <taxon>Streptomyces</taxon>
    </lineage>
</organism>
<gene>
    <name evidence="1" type="ORF">RM844_17955</name>
</gene>
<reference evidence="2" key="1">
    <citation type="submission" date="2023-07" db="EMBL/GenBank/DDBJ databases">
        <title>30 novel species of actinomycetes from the DSMZ collection.</title>
        <authorList>
            <person name="Nouioui I."/>
        </authorList>
    </citation>
    <scope>NUCLEOTIDE SEQUENCE [LARGE SCALE GENOMIC DNA]</scope>
    <source>
        <strain evidence="2">DSM 44915</strain>
    </source>
</reference>
<evidence type="ECO:0000313" key="2">
    <source>
        <dbReference type="Proteomes" id="UP001183410"/>
    </source>
</evidence>
<comment type="caution">
    <text evidence="1">The sequence shown here is derived from an EMBL/GenBank/DDBJ whole genome shotgun (WGS) entry which is preliminary data.</text>
</comment>
<sequence length="138" mass="15549">MARRAPGAVRAEKRWVRGDARKLSQVTGLGGPALAAVRRLEAGRFWPGALREALDRYERFLRVPGRYLSLPACPCCDPLADRDTVEEFLNALPPRARRELRAVVAPLDAEFERRTLPDPGVANPPWSSGWWHRRLSDP</sequence>
<protein>
    <submittedName>
        <fullName evidence="1">Uncharacterized protein</fullName>
    </submittedName>
</protein>
<evidence type="ECO:0000313" key="1">
    <source>
        <dbReference type="EMBL" id="MDT0268170.1"/>
    </source>
</evidence>
<keyword evidence="2" id="KW-1185">Reference proteome</keyword>
<dbReference type="Proteomes" id="UP001183410">
    <property type="component" value="Unassembled WGS sequence"/>
</dbReference>